<evidence type="ECO:0000313" key="2">
    <source>
        <dbReference type="EMBL" id="QPC47882.1"/>
    </source>
</evidence>
<dbReference type="EMBL" id="CP049742">
    <property type="protein sequence ID" value="QPC47882.1"/>
    <property type="molecule type" value="Genomic_DNA"/>
</dbReference>
<dbReference type="KEGG" id="mcui:G8O30_13390"/>
<sequence length="90" mass="10149">MPSVIMIVAGISSIVSDFVFPPNEPADERSFQINSRSGHTAYLCSLVSIIFTILLYQYNVIIELLYVLLFILVIHILSFPIALRVHNNIN</sequence>
<organism evidence="2 3">
    <name type="scientific">Mangrovibacillus cuniculi</name>
    <dbReference type="NCBI Taxonomy" id="2593652"/>
    <lineage>
        <taxon>Bacteria</taxon>
        <taxon>Bacillati</taxon>
        <taxon>Bacillota</taxon>
        <taxon>Bacilli</taxon>
        <taxon>Bacillales</taxon>
        <taxon>Bacillaceae</taxon>
        <taxon>Mangrovibacillus</taxon>
    </lineage>
</organism>
<feature type="transmembrane region" description="Helical" evidence="1">
    <location>
        <begin position="39"/>
        <end position="58"/>
    </location>
</feature>
<reference evidence="2 3" key="1">
    <citation type="submission" date="2019-07" db="EMBL/GenBank/DDBJ databases">
        <title>Genome sequence of 2 isolates from Red Sea Mangroves.</title>
        <authorList>
            <person name="Sefrji F."/>
            <person name="Michoud G."/>
            <person name="Merlino G."/>
            <person name="Daffonchio D."/>
        </authorList>
    </citation>
    <scope>NUCLEOTIDE SEQUENCE [LARGE SCALE GENOMIC DNA]</scope>
    <source>
        <strain evidence="2 3">R1DC41</strain>
    </source>
</reference>
<gene>
    <name evidence="2" type="ORF">G8O30_13390</name>
</gene>
<accession>A0A7S8CDA5</accession>
<dbReference type="Proteomes" id="UP000593626">
    <property type="component" value="Chromosome"/>
</dbReference>
<feature type="transmembrane region" description="Helical" evidence="1">
    <location>
        <begin position="64"/>
        <end position="83"/>
    </location>
</feature>
<proteinExistence type="predicted"/>
<evidence type="ECO:0000313" key="3">
    <source>
        <dbReference type="Proteomes" id="UP000593626"/>
    </source>
</evidence>
<name>A0A7S8CDA5_9BACI</name>
<keyword evidence="1" id="KW-1133">Transmembrane helix</keyword>
<keyword evidence="1" id="KW-0812">Transmembrane</keyword>
<dbReference type="RefSeq" id="WP_239672562.1">
    <property type="nucleotide sequence ID" value="NZ_CP049742.1"/>
</dbReference>
<keyword evidence="3" id="KW-1185">Reference proteome</keyword>
<keyword evidence="1" id="KW-0472">Membrane</keyword>
<protein>
    <submittedName>
        <fullName evidence="2">Uncharacterized protein</fullName>
    </submittedName>
</protein>
<evidence type="ECO:0000256" key="1">
    <source>
        <dbReference type="SAM" id="Phobius"/>
    </source>
</evidence>
<dbReference type="AlphaFoldDB" id="A0A7S8CDA5"/>